<keyword evidence="2" id="KW-1185">Reference proteome</keyword>
<dbReference type="AlphaFoldDB" id="A0A367LHQ5"/>
<evidence type="ECO:0000313" key="2">
    <source>
        <dbReference type="Proteomes" id="UP000253664"/>
    </source>
</evidence>
<evidence type="ECO:0000313" key="1">
    <source>
        <dbReference type="EMBL" id="RCI13941.1"/>
    </source>
</evidence>
<protein>
    <submittedName>
        <fullName evidence="1">Uncharacterized protein</fullName>
    </submittedName>
</protein>
<organism evidence="1 2">
    <name type="scientific">Ophiocordyceps polyrhachis-furcata BCC 54312</name>
    <dbReference type="NCBI Taxonomy" id="1330021"/>
    <lineage>
        <taxon>Eukaryota</taxon>
        <taxon>Fungi</taxon>
        <taxon>Dikarya</taxon>
        <taxon>Ascomycota</taxon>
        <taxon>Pezizomycotina</taxon>
        <taxon>Sordariomycetes</taxon>
        <taxon>Hypocreomycetidae</taxon>
        <taxon>Hypocreales</taxon>
        <taxon>Ophiocordycipitaceae</taxon>
        <taxon>Ophiocordyceps</taxon>
    </lineage>
</organism>
<gene>
    <name evidence="1" type="ORF">L249_8187</name>
</gene>
<dbReference type="EMBL" id="LKCN02000005">
    <property type="protein sequence ID" value="RCI13941.1"/>
    <property type="molecule type" value="Genomic_DNA"/>
</dbReference>
<sequence>MPMFKYTPLPGSCDLFLRSRPDGLADASTTLSRVEMELLTASNRLRLLHHLVAFGENQLDVAGGASVKAFSIGVGLGVLEEIQQELGRLDGPSGLGNTELLALRDSGYQPMILLSHICSVKHSTHTLSAAAGAAGVSSHGDSLLVLLHILEKGQSAL</sequence>
<dbReference type="OrthoDB" id="10254664at2759"/>
<proteinExistence type="predicted"/>
<reference evidence="1 2" key="1">
    <citation type="journal article" date="2015" name="BMC Genomics">
        <title>Insights from the genome of Ophiocordyceps polyrhachis-furcata to pathogenicity and host specificity in insect fungi.</title>
        <authorList>
            <person name="Wichadakul D."/>
            <person name="Kobmoo N."/>
            <person name="Ingsriswang S."/>
            <person name="Tangphatsornruang S."/>
            <person name="Chantasingh D."/>
            <person name="Luangsa-ard J.J."/>
            <person name="Eurwilaichitr L."/>
        </authorList>
    </citation>
    <scope>NUCLEOTIDE SEQUENCE [LARGE SCALE GENOMIC DNA]</scope>
    <source>
        <strain evidence="1 2">BCC 54312</strain>
    </source>
</reference>
<name>A0A367LHQ5_9HYPO</name>
<comment type="caution">
    <text evidence="1">The sequence shown here is derived from an EMBL/GenBank/DDBJ whole genome shotgun (WGS) entry which is preliminary data.</text>
</comment>
<dbReference type="Proteomes" id="UP000253664">
    <property type="component" value="Unassembled WGS sequence"/>
</dbReference>
<accession>A0A367LHQ5</accession>